<dbReference type="PANTHER" id="PTHR43155">
    <property type="entry name" value="CYCLIC DI-GMP PHOSPHODIESTERASE PA4108-RELATED"/>
    <property type="match status" value="1"/>
</dbReference>
<dbReference type="HOGENOM" id="CLU_046250_0_0_7"/>
<dbReference type="Pfam" id="PF01966">
    <property type="entry name" value="HD"/>
    <property type="match status" value="1"/>
</dbReference>
<sequence>MSVDAEQKMLEMMREKKIFLEKYKQAKKLFSDLVKSQKRLFNRDSREKKDDGASDKINIKESIYAINDIIEMLFETDRLILNSMKDCFSTDDYFFQHSFGVCYIGTIVLKRFNEIFSQYINNMLIAKFKDSLKHHREEEMVPFFYYPPEAVRTISMGYLMHDMGKMMIPDSLLNKKSVLNRKELREMQKHAGGYGTLFLKINGIYDVYIENIIKYHHAAIYFNEKKAYPVYQSPSELPPYVKICKLADIYSAMTLKRSYGEAVNPTKVVNTIYQDYSGRNPILQLILYSFVKEIGTCPEGSILTLINGQSVYVINSQGPEVIIFTDEAGRTIEKADKIINLSSPISKSQNLVIDSEQLPKTPVEMFNRLPGYLKEFHSESLNTQTQATTKHETNLTTY</sequence>
<protein>
    <submittedName>
        <fullName evidence="2">HD-GYP domain-containing protein</fullName>
    </submittedName>
</protein>
<evidence type="ECO:0000313" key="2">
    <source>
        <dbReference type="EMBL" id="EIM64479.1"/>
    </source>
</evidence>
<dbReference type="eggNOG" id="COG2206">
    <property type="taxonomic scope" value="Bacteria"/>
</dbReference>
<accession>I5B4R6</accession>
<dbReference type="SUPFAM" id="SSF109604">
    <property type="entry name" value="HD-domain/PDEase-like"/>
    <property type="match status" value="1"/>
</dbReference>
<dbReference type="OrthoDB" id="5411109at2"/>
<proteinExistence type="predicted"/>
<dbReference type="EMBL" id="CM001488">
    <property type="protein sequence ID" value="EIM64479.1"/>
    <property type="molecule type" value="Genomic_DNA"/>
</dbReference>
<dbReference type="InterPro" id="IPR037522">
    <property type="entry name" value="HD_GYP_dom"/>
</dbReference>
<name>I5B4R6_9BACT</name>
<dbReference type="Gene3D" id="1.10.3210.10">
    <property type="entry name" value="Hypothetical protein af1432"/>
    <property type="match status" value="1"/>
</dbReference>
<dbReference type="STRING" id="879212.DespoDRAFT_02635"/>
<dbReference type="Proteomes" id="UP000005778">
    <property type="component" value="Chromosome"/>
</dbReference>
<keyword evidence="3" id="KW-1185">Reference proteome</keyword>
<gene>
    <name evidence="2" type="ORF">DespoDRAFT_02635</name>
</gene>
<feature type="domain" description="HD-GYP" evidence="1">
    <location>
        <begin position="101"/>
        <end position="304"/>
    </location>
</feature>
<organism evidence="2 3">
    <name type="scientific">Desulfobacter postgatei 2ac9</name>
    <dbReference type="NCBI Taxonomy" id="879212"/>
    <lineage>
        <taxon>Bacteria</taxon>
        <taxon>Pseudomonadati</taxon>
        <taxon>Thermodesulfobacteriota</taxon>
        <taxon>Desulfobacteria</taxon>
        <taxon>Desulfobacterales</taxon>
        <taxon>Desulfobacteraceae</taxon>
        <taxon>Desulfobacter</taxon>
    </lineage>
</organism>
<reference evidence="2 3" key="1">
    <citation type="submission" date="2011-09" db="EMBL/GenBank/DDBJ databases">
        <authorList>
            <consortium name="US DOE Joint Genome Institute (JGI-PGF)"/>
            <person name="Lucas S."/>
            <person name="Han J."/>
            <person name="Lapidus A."/>
            <person name="Cheng J.-F."/>
            <person name="Goodwin L."/>
            <person name="Pitluck S."/>
            <person name="Peters L."/>
            <person name="Land M.L."/>
            <person name="Hauser L."/>
            <person name="Orellana R."/>
            <person name="Lovley D."/>
            <person name="Woyke T.J."/>
        </authorList>
    </citation>
    <scope>NUCLEOTIDE SEQUENCE [LARGE SCALE GENOMIC DNA]</scope>
    <source>
        <strain evidence="2 3">2ac9</strain>
    </source>
</reference>
<dbReference type="PANTHER" id="PTHR43155:SF2">
    <property type="entry name" value="CYCLIC DI-GMP PHOSPHODIESTERASE PA4108"/>
    <property type="match status" value="1"/>
</dbReference>
<dbReference type="InterPro" id="IPR003607">
    <property type="entry name" value="HD/PDEase_dom"/>
</dbReference>
<dbReference type="AlphaFoldDB" id="I5B4R6"/>
<reference evidence="2 3" key="2">
    <citation type="submission" date="2012-02" db="EMBL/GenBank/DDBJ databases">
        <title>Improved High-Quality Draft sequence of Desulfobacter postgatei 2ac9.</title>
        <authorList>
            <consortium name="US DOE Joint Genome Institute"/>
            <person name="Lucas S."/>
            <person name="Han J."/>
            <person name="Lapidus A."/>
            <person name="Cheng J.-F."/>
            <person name="Goodwin L."/>
            <person name="Pitluck S."/>
            <person name="Peters L."/>
            <person name="Ovchinnikova G."/>
            <person name="Held B."/>
            <person name="Detter J.C."/>
            <person name="Han C."/>
            <person name="Tapia R."/>
            <person name="Land M."/>
            <person name="Hauser L."/>
            <person name="Kyrpides N."/>
            <person name="Ivanova N."/>
            <person name="Pagani I."/>
            <person name="Orellana R."/>
            <person name="Lovley D."/>
            <person name="Woyke T."/>
        </authorList>
    </citation>
    <scope>NUCLEOTIDE SEQUENCE [LARGE SCALE GENOMIC DNA]</scope>
    <source>
        <strain evidence="2 3">2ac9</strain>
    </source>
</reference>
<dbReference type="InterPro" id="IPR006674">
    <property type="entry name" value="HD_domain"/>
</dbReference>
<evidence type="ECO:0000313" key="3">
    <source>
        <dbReference type="Proteomes" id="UP000005778"/>
    </source>
</evidence>
<dbReference type="PROSITE" id="PS51832">
    <property type="entry name" value="HD_GYP"/>
    <property type="match status" value="1"/>
</dbReference>
<evidence type="ECO:0000259" key="1">
    <source>
        <dbReference type="PROSITE" id="PS51832"/>
    </source>
</evidence>
<dbReference type="CDD" id="cd00077">
    <property type="entry name" value="HDc"/>
    <property type="match status" value="1"/>
</dbReference>
<dbReference type="RefSeq" id="WP_004074030.1">
    <property type="nucleotide sequence ID" value="NZ_CM001488.1"/>
</dbReference>